<dbReference type="Pfam" id="PF02847">
    <property type="entry name" value="MA3"/>
    <property type="match status" value="1"/>
</dbReference>
<feature type="region of interest" description="Disordered" evidence="4">
    <location>
        <begin position="468"/>
        <end position="488"/>
    </location>
</feature>
<dbReference type="AlphaFoldDB" id="A0A316UR65"/>
<accession>A0A316UR65</accession>
<dbReference type="OrthoDB" id="361797at2759"/>
<gene>
    <name evidence="6" type="ORF">BDZ90DRAFT_232261</name>
</gene>
<dbReference type="Proteomes" id="UP000245884">
    <property type="component" value="Unassembled WGS sequence"/>
</dbReference>
<feature type="compositionally biased region" description="Basic and acidic residues" evidence="4">
    <location>
        <begin position="475"/>
        <end position="488"/>
    </location>
</feature>
<dbReference type="Pfam" id="PF02854">
    <property type="entry name" value="MIF4G"/>
    <property type="match status" value="1"/>
</dbReference>
<feature type="compositionally biased region" description="Low complexity" evidence="4">
    <location>
        <begin position="729"/>
        <end position="745"/>
    </location>
</feature>
<evidence type="ECO:0000313" key="6">
    <source>
        <dbReference type="EMBL" id="PWN27278.1"/>
    </source>
</evidence>
<dbReference type="InterPro" id="IPR050781">
    <property type="entry name" value="CWC22_splicing_factor"/>
</dbReference>
<dbReference type="InterPro" id="IPR003890">
    <property type="entry name" value="MIF4G-like_typ-3"/>
</dbReference>
<dbReference type="GeneID" id="37028009"/>
<feature type="compositionally biased region" description="Acidic residues" evidence="4">
    <location>
        <begin position="185"/>
        <end position="223"/>
    </location>
</feature>
<organism evidence="6 7">
    <name type="scientific">Jaminaea rosea</name>
    <dbReference type="NCBI Taxonomy" id="1569628"/>
    <lineage>
        <taxon>Eukaryota</taxon>
        <taxon>Fungi</taxon>
        <taxon>Dikarya</taxon>
        <taxon>Basidiomycota</taxon>
        <taxon>Ustilaginomycotina</taxon>
        <taxon>Exobasidiomycetes</taxon>
        <taxon>Microstromatales</taxon>
        <taxon>Microstromatales incertae sedis</taxon>
        <taxon>Jaminaea</taxon>
    </lineage>
</organism>
<feature type="region of interest" description="Disordered" evidence="4">
    <location>
        <begin position="1"/>
        <end position="306"/>
    </location>
</feature>
<evidence type="ECO:0000256" key="3">
    <source>
        <dbReference type="ARBA" id="ARBA00023242"/>
    </source>
</evidence>
<keyword evidence="3" id="KW-0539">Nucleus</keyword>
<dbReference type="PANTHER" id="PTHR18034">
    <property type="entry name" value="CELL CYCLE CONTROL PROTEIN CWF22-RELATED"/>
    <property type="match status" value="1"/>
</dbReference>
<evidence type="ECO:0000256" key="4">
    <source>
        <dbReference type="SAM" id="MobiDB-lite"/>
    </source>
</evidence>
<feature type="compositionally biased region" description="Acidic residues" evidence="4">
    <location>
        <begin position="811"/>
        <end position="829"/>
    </location>
</feature>
<name>A0A316UR65_9BASI</name>
<dbReference type="RefSeq" id="XP_025361890.1">
    <property type="nucleotide sequence ID" value="XM_025506186.1"/>
</dbReference>
<comment type="similarity">
    <text evidence="2">Belongs to the CWC22 family.</text>
</comment>
<dbReference type="Gene3D" id="1.25.40.180">
    <property type="match status" value="1"/>
</dbReference>
<feature type="compositionally biased region" description="Low complexity" evidence="4">
    <location>
        <begin position="224"/>
        <end position="236"/>
    </location>
</feature>
<evidence type="ECO:0000259" key="5">
    <source>
        <dbReference type="PROSITE" id="PS51366"/>
    </source>
</evidence>
<feature type="compositionally biased region" description="Acidic residues" evidence="4">
    <location>
        <begin position="237"/>
        <end position="250"/>
    </location>
</feature>
<keyword evidence="7" id="KW-1185">Reference proteome</keyword>
<feature type="region of interest" description="Disordered" evidence="4">
    <location>
        <begin position="805"/>
        <end position="838"/>
    </location>
</feature>
<reference evidence="6 7" key="1">
    <citation type="journal article" date="2018" name="Mol. Biol. Evol.">
        <title>Broad Genomic Sampling Reveals a Smut Pathogenic Ancestry of the Fungal Clade Ustilaginomycotina.</title>
        <authorList>
            <person name="Kijpornyongpan T."/>
            <person name="Mondo S.J."/>
            <person name="Barry K."/>
            <person name="Sandor L."/>
            <person name="Lee J."/>
            <person name="Lipzen A."/>
            <person name="Pangilinan J."/>
            <person name="LaButti K."/>
            <person name="Hainaut M."/>
            <person name="Henrissat B."/>
            <person name="Grigoriev I.V."/>
            <person name="Spatafora J.W."/>
            <person name="Aime M.C."/>
        </authorList>
    </citation>
    <scope>NUCLEOTIDE SEQUENCE [LARGE SCALE GENOMIC DNA]</scope>
    <source>
        <strain evidence="6 7">MCA 5214</strain>
    </source>
</reference>
<dbReference type="InterPro" id="IPR016024">
    <property type="entry name" value="ARM-type_fold"/>
</dbReference>
<dbReference type="STRING" id="1569628.A0A316UR65"/>
<dbReference type="SUPFAM" id="SSF48371">
    <property type="entry name" value="ARM repeat"/>
    <property type="match status" value="1"/>
</dbReference>
<evidence type="ECO:0000256" key="1">
    <source>
        <dbReference type="ARBA" id="ARBA00004604"/>
    </source>
</evidence>
<feature type="compositionally biased region" description="Low complexity" evidence="4">
    <location>
        <begin position="278"/>
        <end position="300"/>
    </location>
</feature>
<sequence>MNRSDNDGTHSRGIAPLDKGKRRQPDGEEEEYMTARQYKLDQSTDDEDEEEMFSNVPPPPQRKKAKRSASHDAADSKGPSALQRLLDAQGSSSSCFDHPNGTNKKKGQTKRRQRAVSSTTRTQAEKDEDDEIQWLEAMLRMDGEKKRGKGKGKGNGNDADEAVQEEDGYDELLEDLDRFYPGMYEDGEGEGSDDDDGEEDEEGEDDSGSEEEEDDDDDDDDSQGSESVVGSASSLASEEEAGSDLESDDDSAPHAPKINPYGAALPTSTAPGSGRYLPPAARAAAVAASSSSPSATSSDPSHQKLHRQLQGLLNRLGDANVDSIVSSLEAIYREHGRRAEVSHALARIIIETIASRTSNVLLTDTFVVVHAALVGALYRVVGVEFVAGFVQEMVSDLRRHYEEARKSTITAATSAEGEEDEQEQEQERSRELTNLVSLAAHLYNLQVIACPLIYDLVRLFLGAGGDVDASTRSGDSVEIKTGREREGERPLSEVDVECLLKMVKTCGPQLRMDDSASLREIVALAQRRSTTTSSASSSSSRTRFMLETLSDISSKSSSSSSKRQRQQQHQQQNESPTAHLLSNMKKYLGAMDKKRTLRSYGEPLRVGLKDLQEAETRGKWWLVGAAWKDEDQFQGAGADAGSGAVGIGQALGVESVTTKRSLTSAVQGNAAGQNGDDDDDDAQATLLALARRHGMNTPSRRLVFTTLMDPSSLSPQETAERLLSLRLPSSTSTGSSSKGSSSSSSALRRETVRVLLHCLGREREYNPYYALVGARLAELDAGTRVTMQFCLWDYLRGELGEKRVGGRSVVGDEEDEDEGDFDNPDDEGEGEGRGEGGGVVARTKLHHLARAYGWWLSRGSLSLNVLRTVPFTSLRPQGRGRDFLRLVLVHTLLATQTRNPATLKGSKVADRTAIEDVLRRGVGGNDELRRGLHFFVVAEMSEERVRGIVGGEGELVERALWACEVAREVLGSSSSALSG</sequence>
<dbReference type="GO" id="GO:0042274">
    <property type="term" value="P:ribosomal small subunit biogenesis"/>
    <property type="evidence" value="ECO:0007669"/>
    <property type="project" value="TreeGrafter"/>
</dbReference>
<feature type="region of interest" description="Disordered" evidence="4">
    <location>
        <begin position="726"/>
        <end position="746"/>
    </location>
</feature>
<feature type="region of interest" description="Disordered" evidence="4">
    <location>
        <begin position="408"/>
        <end position="428"/>
    </location>
</feature>
<evidence type="ECO:0000256" key="2">
    <source>
        <dbReference type="ARBA" id="ARBA00006856"/>
    </source>
</evidence>
<dbReference type="InterPro" id="IPR003891">
    <property type="entry name" value="Initiation_fac_eIF4g_MI"/>
</dbReference>
<dbReference type="GO" id="GO:0005730">
    <property type="term" value="C:nucleolus"/>
    <property type="evidence" value="ECO:0007669"/>
    <property type="project" value="UniProtKB-SubCell"/>
</dbReference>
<proteinExistence type="inferred from homology"/>
<feature type="region of interest" description="Disordered" evidence="4">
    <location>
        <begin position="553"/>
        <end position="580"/>
    </location>
</feature>
<protein>
    <recommendedName>
        <fullName evidence="5">MI domain-containing protein</fullName>
    </recommendedName>
</protein>
<dbReference type="SMART" id="SM00543">
    <property type="entry name" value="MIF4G"/>
    <property type="match status" value="1"/>
</dbReference>
<dbReference type="PROSITE" id="PS51366">
    <property type="entry name" value="MI"/>
    <property type="match status" value="1"/>
</dbReference>
<feature type="compositionally biased region" description="Acidic residues" evidence="4">
    <location>
        <begin position="158"/>
        <end position="174"/>
    </location>
</feature>
<dbReference type="EMBL" id="KZ819668">
    <property type="protein sequence ID" value="PWN27278.1"/>
    <property type="molecule type" value="Genomic_DNA"/>
</dbReference>
<dbReference type="GO" id="GO:0003723">
    <property type="term" value="F:RNA binding"/>
    <property type="evidence" value="ECO:0007669"/>
    <property type="project" value="InterPro"/>
</dbReference>
<evidence type="ECO:0000313" key="7">
    <source>
        <dbReference type="Proteomes" id="UP000245884"/>
    </source>
</evidence>
<feature type="compositionally biased region" description="Basic and acidic residues" evidence="4">
    <location>
        <begin position="1"/>
        <end position="10"/>
    </location>
</feature>
<comment type="subcellular location">
    <subcellularLocation>
        <location evidence="1">Nucleus</location>
        <location evidence="1">Nucleolus</location>
    </subcellularLocation>
</comment>
<feature type="compositionally biased region" description="Basic residues" evidence="4">
    <location>
        <begin position="103"/>
        <end position="114"/>
    </location>
</feature>
<feature type="compositionally biased region" description="Low complexity" evidence="4">
    <location>
        <begin position="553"/>
        <end position="572"/>
    </location>
</feature>
<dbReference type="PANTHER" id="PTHR18034:SF4">
    <property type="entry name" value="NUCLEOLAR MIF4G DOMAIN-CONTAINING PROTEIN 1"/>
    <property type="match status" value="1"/>
</dbReference>
<feature type="compositionally biased region" description="Acidic residues" evidence="4">
    <location>
        <begin position="43"/>
        <end position="52"/>
    </location>
</feature>
<feature type="domain" description="MI" evidence="5">
    <location>
        <begin position="698"/>
        <end position="871"/>
    </location>
</feature>